<keyword evidence="6" id="KW-0997">Cell inner membrane</keyword>
<dbReference type="InterPro" id="IPR012902">
    <property type="entry name" value="N_methyl_site"/>
</dbReference>
<dbReference type="Proteomes" id="UP000008871">
    <property type="component" value="Chromosome"/>
</dbReference>
<evidence type="ECO:0000256" key="9">
    <source>
        <dbReference type="ARBA" id="ARBA00023136"/>
    </source>
</evidence>
<dbReference type="Pfam" id="PF07963">
    <property type="entry name" value="N_methyl"/>
    <property type="match status" value="1"/>
</dbReference>
<dbReference type="GO" id="GO:0015628">
    <property type="term" value="P:protein secretion by the type II secretion system"/>
    <property type="evidence" value="ECO:0007669"/>
    <property type="project" value="InterPro"/>
</dbReference>
<evidence type="ECO:0000256" key="10">
    <source>
        <dbReference type="SAM" id="Phobius"/>
    </source>
</evidence>
<keyword evidence="9 10" id="KW-0472">Membrane</keyword>
<dbReference type="InterPro" id="IPR010055">
    <property type="entry name" value="T2SS_protein-GspJ"/>
</dbReference>
<dbReference type="EMBL" id="AM286690">
    <property type="protein sequence ID" value="CAL16765.1"/>
    <property type="molecule type" value="Genomic_DNA"/>
</dbReference>
<keyword evidence="12" id="KW-1185">Reference proteome</keyword>
<evidence type="ECO:0000256" key="6">
    <source>
        <dbReference type="ARBA" id="ARBA00022519"/>
    </source>
</evidence>
<dbReference type="InterPro" id="IPR045584">
    <property type="entry name" value="Pilin-like"/>
</dbReference>
<dbReference type="PANTHER" id="PTHR39583:SF2">
    <property type="entry name" value="TYPE II SECRETION SYSTEM PROTEIN J"/>
    <property type="match status" value="1"/>
</dbReference>
<evidence type="ECO:0000256" key="3">
    <source>
        <dbReference type="ARBA" id="ARBA00021539"/>
    </source>
</evidence>
<dbReference type="GO" id="GO:0015627">
    <property type="term" value="C:type II protein secretion system complex"/>
    <property type="evidence" value="ECO:0007669"/>
    <property type="project" value="InterPro"/>
</dbReference>
<keyword evidence="5" id="KW-0488">Methylation</keyword>
<comment type="subcellular location">
    <subcellularLocation>
        <location evidence="1">Cell inner membrane</location>
        <topology evidence="1">Single-pass membrane protein</topology>
    </subcellularLocation>
</comment>
<dbReference type="SUPFAM" id="SSF54523">
    <property type="entry name" value="Pili subunits"/>
    <property type="match status" value="1"/>
</dbReference>
<dbReference type="KEGG" id="abo:ABO_1317"/>
<evidence type="ECO:0000256" key="2">
    <source>
        <dbReference type="ARBA" id="ARBA00011084"/>
    </source>
</evidence>
<dbReference type="OrthoDB" id="9794345at2"/>
<evidence type="ECO:0000256" key="8">
    <source>
        <dbReference type="ARBA" id="ARBA00022989"/>
    </source>
</evidence>
<evidence type="ECO:0000256" key="4">
    <source>
        <dbReference type="ARBA" id="ARBA00022475"/>
    </source>
</evidence>
<accession>Q0VPY3</accession>
<sequence>MINIQHATSRQRSFQHGFTLLEMVITIAIFAFIYVWVASFLSSALQGREQLKEGADEMERNQRAVTFLTLDFEQLINRPVRDPYGDPQPAILGRDNYVEFTRLGWSNPFGLRKRSEMQRVVYALEDDTLYRRYWPVLDTNVATEYQQDVLIDRVERFTVRYLDLTPQGEWQWLELWPDVSMTAVPVWQQRLPKSIEVEIELENGNIVHRYYRTVVNPWG</sequence>
<reference evidence="11 12" key="1">
    <citation type="journal article" date="2006" name="Nat. Biotechnol.">
        <title>Genome sequence of the ubiquitous hydrocarbon-degrading marine bacterium Alcanivorax borkumensis.</title>
        <authorList>
            <person name="Schneiker S."/>
            <person name="Martins dos Santos V.A.P."/>
            <person name="Bartels D."/>
            <person name="Bekel T."/>
            <person name="Brecht M."/>
            <person name="Buhrmester J."/>
            <person name="Chernikova T.N."/>
            <person name="Denaro R."/>
            <person name="Ferrer M."/>
            <person name="Gertler C."/>
            <person name="Goesmann A."/>
            <person name="Golyshina O.V."/>
            <person name="Kaminski F."/>
            <person name="Khachane A.N."/>
            <person name="Lang S."/>
            <person name="Linke B."/>
            <person name="McHardy A.C."/>
            <person name="Meyer F."/>
            <person name="Nechitaylo T."/>
            <person name="Puehler A."/>
            <person name="Regenhardt D."/>
            <person name="Rupp O."/>
            <person name="Sabirova J.S."/>
            <person name="Selbitschka W."/>
            <person name="Yakimov M.M."/>
            <person name="Timmis K.N."/>
            <person name="Vorhoelter F.-J."/>
            <person name="Weidner S."/>
            <person name="Kaiser O."/>
            <person name="Golyshin P.N."/>
        </authorList>
    </citation>
    <scope>NUCLEOTIDE SEQUENCE [LARGE SCALE GENOMIC DNA]</scope>
    <source>
        <strain evidence="12">ATCC 700651 / DSM 11573 / NCIMB 13689 / SK2</strain>
    </source>
</reference>
<dbReference type="GO" id="GO:0005886">
    <property type="term" value="C:plasma membrane"/>
    <property type="evidence" value="ECO:0007669"/>
    <property type="project" value="UniProtKB-SubCell"/>
</dbReference>
<comment type="similarity">
    <text evidence="2">Belongs to the GSP J family.</text>
</comment>
<dbReference type="NCBIfam" id="TIGR02532">
    <property type="entry name" value="IV_pilin_GFxxxE"/>
    <property type="match status" value="1"/>
</dbReference>
<dbReference type="Pfam" id="PF11612">
    <property type="entry name" value="T2SSJ"/>
    <property type="match status" value="1"/>
</dbReference>
<dbReference type="NCBIfam" id="TIGR01711">
    <property type="entry name" value="gspJ"/>
    <property type="match status" value="1"/>
</dbReference>
<dbReference type="RefSeq" id="WP_011588599.1">
    <property type="nucleotide sequence ID" value="NC_008260.1"/>
</dbReference>
<evidence type="ECO:0000313" key="11">
    <source>
        <dbReference type="EMBL" id="CAL16765.1"/>
    </source>
</evidence>
<dbReference type="PANTHER" id="PTHR39583">
    <property type="entry name" value="TYPE II SECRETION SYSTEM PROTEIN J-RELATED"/>
    <property type="match status" value="1"/>
</dbReference>
<dbReference type="InterPro" id="IPR051621">
    <property type="entry name" value="T2SS_protein_J"/>
</dbReference>
<protein>
    <recommendedName>
        <fullName evidence="3">Type II secretion system protein J</fullName>
    </recommendedName>
</protein>
<evidence type="ECO:0000256" key="5">
    <source>
        <dbReference type="ARBA" id="ARBA00022481"/>
    </source>
</evidence>
<evidence type="ECO:0000256" key="7">
    <source>
        <dbReference type="ARBA" id="ARBA00022692"/>
    </source>
</evidence>
<keyword evidence="4" id="KW-1003">Cell membrane</keyword>
<dbReference type="HOGENOM" id="CLU_093850_1_0_6"/>
<dbReference type="eggNOG" id="COG4795">
    <property type="taxonomic scope" value="Bacteria"/>
</dbReference>
<feature type="transmembrane region" description="Helical" evidence="10">
    <location>
        <begin position="20"/>
        <end position="41"/>
    </location>
</feature>
<name>Q0VPY3_ALCBS</name>
<evidence type="ECO:0000256" key="1">
    <source>
        <dbReference type="ARBA" id="ARBA00004377"/>
    </source>
</evidence>
<dbReference type="STRING" id="393595.ABO_1317"/>
<proteinExistence type="inferred from homology"/>
<gene>
    <name evidence="11" type="primary">gspJ</name>
    <name evidence="11" type="ordered locus">ABO_1317</name>
</gene>
<dbReference type="Gene3D" id="3.10.610.10">
    <property type="entry name" value="GSPII I/J protein-like"/>
    <property type="match status" value="1"/>
</dbReference>
<dbReference type="AlphaFoldDB" id="Q0VPY3"/>
<keyword evidence="8 10" id="KW-1133">Transmembrane helix</keyword>
<evidence type="ECO:0000313" key="12">
    <source>
        <dbReference type="Proteomes" id="UP000008871"/>
    </source>
</evidence>
<keyword evidence="7 10" id="KW-0812">Transmembrane</keyword>
<organism evidence="11 12">
    <name type="scientific">Alcanivorax borkumensis (strain ATCC 700651 / DSM 11573 / NCIMB 13689 / SK2)</name>
    <dbReference type="NCBI Taxonomy" id="393595"/>
    <lineage>
        <taxon>Bacteria</taxon>
        <taxon>Pseudomonadati</taxon>
        <taxon>Pseudomonadota</taxon>
        <taxon>Gammaproteobacteria</taxon>
        <taxon>Oceanospirillales</taxon>
        <taxon>Alcanivoracaceae</taxon>
        <taxon>Alcanivorax</taxon>
    </lineage>
</organism>